<accession>A0A450RXN5</accession>
<protein>
    <recommendedName>
        <fullName evidence="2">PIN domain-containing protein</fullName>
    </recommendedName>
</protein>
<proteinExistence type="predicted"/>
<sequence>MEILYLSEKRRIAIDLAMTLRWIESPPRYAIVDLNTDILRATETISFEELHDRLILATAKWLDVPILSNDKAFKNVQGIHAIWESGVN</sequence>
<dbReference type="InterPro" id="IPR029060">
    <property type="entry name" value="PIN-like_dom_sf"/>
</dbReference>
<gene>
    <name evidence="1" type="ORF">BECKFW1821A_GA0114235_100565</name>
</gene>
<dbReference type="SUPFAM" id="SSF88723">
    <property type="entry name" value="PIN domain-like"/>
    <property type="match status" value="1"/>
</dbReference>
<dbReference type="AlphaFoldDB" id="A0A450RXN5"/>
<evidence type="ECO:0008006" key="2">
    <source>
        <dbReference type="Google" id="ProtNLM"/>
    </source>
</evidence>
<dbReference type="EMBL" id="CAADEW010000005">
    <property type="protein sequence ID" value="VFJ43890.1"/>
    <property type="molecule type" value="Genomic_DNA"/>
</dbReference>
<reference evidence="1" key="1">
    <citation type="submission" date="2019-02" db="EMBL/GenBank/DDBJ databases">
        <authorList>
            <person name="Gruber-Vodicka R. H."/>
            <person name="Seah K. B. B."/>
        </authorList>
    </citation>
    <scope>NUCLEOTIDE SEQUENCE</scope>
    <source>
        <strain evidence="1">BECK_BZ15</strain>
    </source>
</reference>
<evidence type="ECO:0000313" key="1">
    <source>
        <dbReference type="EMBL" id="VFJ43890.1"/>
    </source>
</evidence>
<dbReference type="Gene3D" id="3.40.50.1010">
    <property type="entry name" value="5'-nuclease"/>
    <property type="match status" value="1"/>
</dbReference>
<name>A0A450RXN5_9GAMM</name>
<organism evidence="1">
    <name type="scientific">Candidatus Kentrum sp. FW</name>
    <dbReference type="NCBI Taxonomy" id="2126338"/>
    <lineage>
        <taxon>Bacteria</taxon>
        <taxon>Pseudomonadati</taxon>
        <taxon>Pseudomonadota</taxon>
        <taxon>Gammaproteobacteria</taxon>
        <taxon>Candidatus Kentrum</taxon>
    </lineage>
</organism>